<proteinExistence type="predicted"/>
<feature type="domain" description="PLD phosphodiesterase" evidence="5">
    <location>
        <begin position="463"/>
        <end position="490"/>
    </location>
</feature>
<reference evidence="6 7" key="1">
    <citation type="submission" date="2016-08" db="EMBL/GenBank/DDBJ databases">
        <authorList>
            <person name="Seilhamer J.J."/>
        </authorList>
    </citation>
    <scope>NUCLEOTIDE SEQUENCE [LARGE SCALE GENOMIC DNA]</scope>
    <source>
        <strain evidence="6">L21-II-0</strain>
    </source>
</reference>
<dbReference type="SUPFAM" id="SSF56024">
    <property type="entry name" value="Phospholipase D/nuclease"/>
    <property type="match status" value="2"/>
</dbReference>
<evidence type="ECO:0000256" key="3">
    <source>
        <dbReference type="ARBA" id="ARBA00023098"/>
    </source>
</evidence>
<dbReference type="AlphaFoldDB" id="A0A1M4MIX1"/>
<dbReference type="PANTHER" id="PTHR43856:SF1">
    <property type="entry name" value="MITOCHONDRIAL CARDIOLIPIN HYDROLASE"/>
    <property type="match status" value="1"/>
</dbReference>
<dbReference type="InterPro" id="IPR001736">
    <property type="entry name" value="PLipase_D/transphosphatidylase"/>
</dbReference>
<evidence type="ECO:0000259" key="5">
    <source>
        <dbReference type="PROSITE" id="PS50035"/>
    </source>
</evidence>
<sequence length="558" mass="60009">MRRIAAAVLLLCLLAGTTAGIQIVEFCPDPYQPGDPDEYLVLEGTGILDGFVLSDGEGGYRFPPGTRIDGRLVVARSGPAFEQSHGYLPDFEIQERTPAVPDVIPNGNLLMANRADELLLYHKTTLVQQIAWPGDVCAREGQVHYLDDGVWDPRPLFIGQSRFAPETFEEVAVTAFAAPDCSYEVFSATVAAAEREILVNVYEFTDEKMAGDLIAARKRGVAVTILLEGGPVGGVSPEGRAVAGALNRSGIPVLSMTTTDAAHAKYRYDHAKYIVIDGSTVLLGSENFKPGGYPAAGLQGNRGWGVLLEDPALAAYFREVFSFDSAGGDIVPLEGTTAELYTPWAPDYTVEFAPCRAEGARVTPVISPDTSVLILDLIEGAEESIAIEQAYITNETPYDLNPYLAAAIEASRRGVAVRVLLDSAWFNTEGAADNDEMVEIINRIAAAEGLPLEARLADLEANDLAKIHNKGVIVDGKTVLVSSINWNANSPALNRETGVIVEHTDIAAYYTAVFEDDWDASDGSGANGVREPDRIKIAAAACILVALTGLYLYRRRRA</sequence>
<dbReference type="EMBL" id="FMID01000019">
    <property type="protein sequence ID" value="SCL74879.1"/>
    <property type="molecule type" value="Genomic_DNA"/>
</dbReference>
<dbReference type="InterPro" id="IPR051406">
    <property type="entry name" value="PLD_domain"/>
</dbReference>
<dbReference type="RefSeq" id="WP_074369166.1">
    <property type="nucleotide sequence ID" value="NZ_FMID01000019.1"/>
</dbReference>
<dbReference type="GO" id="GO:0016891">
    <property type="term" value="F:RNA endonuclease activity producing 5'-phosphomonoesters, hydrolytic mechanism"/>
    <property type="evidence" value="ECO:0007669"/>
    <property type="project" value="TreeGrafter"/>
</dbReference>
<keyword evidence="3" id="KW-0443">Lipid metabolism</keyword>
<keyword evidence="4" id="KW-0812">Transmembrane</keyword>
<dbReference type="GO" id="GO:0016042">
    <property type="term" value="P:lipid catabolic process"/>
    <property type="evidence" value="ECO:0007669"/>
    <property type="project" value="UniProtKB-KW"/>
</dbReference>
<feature type="transmembrane region" description="Helical" evidence="4">
    <location>
        <begin position="535"/>
        <end position="553"/>
    </location>
</feature>
<dbReference type="InterPro" id="IPR025202">
    <property type="entry name" value="PLD-like_dom"/>
</dbReference>
<evidence type="ECO:0000313" key="7">
    <source>
        <dbReference type="Proteomes" id="UP000184671"/>
    </source>
</evidence>
<dbReference type="Pfam" id="PF13091">
    <property type="entry name" value="PLDc_2"/>
    <property type="match status" value="2"/>
</dbReference>
<gene>
    <name evidence="6" type="ORF">L21_0763</name>
</gene>
<protein>
    <submittedName>
        <fullName evidence="6">Nuclease NucT</fullName>
    </submittedName>
</protein>
<dbReference type="PROSITE" id="PS50035">
    <property type="entry name" value="PLD"/>
    <property type="match status" value="2"/>
</dbReference>
<evidence type="ECO:0000256" key="2">
    <source>
        <dbReference type="ARBA" id="ARBA00022963"/>
    </source>
</evidence>
<evidence type="ECO:0000256" key="4">
    <source>
        <dbReference type="SAM" id="Phobius"/>
    </source>
</evidence>
<dbReference type="CDD" id="cd09127">
    <property type="entry name" value="PLDc_unchar1_1"/>
    <property type="match status" value="1"/>
</dbReference>
<dbReference type="STRING" id="118126.L21_0763"/>
<keyword evidence="1" id="KW-0378">Hydrolase</keyword>
<feature type="domain" description="PLD phosphodiesterase" evidence="5">
    <location>
        <begin position="265"/>
        <end position="292"/>
    </location>
</feature>
<dbReference type="Gene3D" id="3.30.870.10">
    <property type="entry name" value="Endonuclease Chain A"/>
    <property type="match status" value="2"/>
</dbReference>
<organism evidence="6 7">
    <name type="scientific">Methanoculleus chikugoensis</name>
    <dbReference type="NCBI Taxonomy" id="118126"/>
    <lineage>
        <taxon>Archaea</taxon>
        <taxon>Methanobacteriati</taxon>
        <taxon>Methanobacteriota</taxon>
        <taxon>Stenosarchaea group</taxon>
        <taxon>Methanomicrobia</taxon>
        <taxon>Methanomicrobiales</taxon>
        <taxon>Methanomicrobiaceae</taxon>
        <taxon>Methanoculleus</taxon>
    </lineage>
</organism>
<name>A0A1M4MIX1_9EURY</name>
<dbReference type="PANTHER" id="PTHR43856">
    <property type="entry name" value="CARDIOLIPIN HYDROLASE"/>
    <property type="match status" value="1"/>
</dbReference>
<dbReference type="SMART" id="SM00155">
    <property type="entry name" value="PLDc"/>
    <property type="match status" value="2"/>
</dbReference>
<evidence type="ECO:0000256" key="1">
    <source>
        <dbReference type="ARBA" id="ARBA00022801"/>
    </source>
</evidence>
<keyword evidence="2" id="KW-0442">Lipid degradation</keyword>
<dbReference type="Proteomes" id="UP000184671">
    <property type="component" value="Unassembled WGS sequence"/>
</dbReference>
<keyword evidence="4" id="KW-1133">Transmembrane helix</keyword>
<dbReference type="CDD" id="cd09128">
    <property type="entry name" value="PLDc_unchar1_2"/>
    <property type="match status" value="1"/>
</dbReference>
<accession>A0A1M4MIX1</accession>
<keyword evidence="4" id="KW-0472">Membrane</keyword>
<dbReference type="OrthoDB" id="31343at2157"/>
<evidence type="ECO:0000313" key="6">
    <source>
        <dbReference type="EMBL" id="SCL74879.1"/>
    </source>
</evidence>